<feature type="compositionally biased region" description="Polar residues" evidence="1">
    <location>
        <begin position="418"/>
        <end position="428"/>
    </location>
</feature>
<evidence type="ECO:0000313" key="2">
    <source>
        <dbReference type="EMBL" id="CAF0747679.1"/>
    </source>
</evidence>
<evidence type="ECO:0000256" key="1">
    <source>
        <dbReference type="SAM" id="MobiDB-lite"/>
    </source>
</evidence>
<protein>
    <submittedName>
        <fullName evidence="2">Uncharacterized protein</fullName>
    </submittedName>
</protein>
<dbReference type="Proteomes" id="UP000681722">
    <property type="component" value="Unassembled WGS sequence"/>
</dbReference>
<dbReference type="Proteomes" id="UP000663829">
    <property type="component" value="Unassembled WGS sequence"/>
</dbReference>
<dbReference type="EMBL" id="CAJOBC010000052">
    <property type="protein sequence ID" value="CAF3526759.1"/>
    <property type="molecule type" value="Genomic_DNA"/>
</dbReference>
<feature type="region of interest" description="Disordered" evidence="1">
    <location>
        <begin position="238"/>
        <end position="260"/>
    </location>
</feature>
<dbReference type="AlphaFoldDB" id="A0A813P3I0"/>
<sequence>MCLSVSTLKPLLDKSNLNDKGNYHLTSKLPNWLHINGLSMDHSHHHHSYQTTNGKRDMNFGGQSIHPTTPMLDQTDYTTIANEINIVSDMDTTQFDLLSQQQQQQQHSEYLKQQHHQVKQQNILENTIISKKMFIDRQIKKAKSLPGMLKGTALSNTNRTTPQQSNSNSAAIDTTAEHQQQERQMNGGTRTPFPEYHLILNQQSQTPGVQQSVQQVRPTEIRRPRVYFADYNKVNFYEDSSNDKQSGKHSKKQQKQSQHQAIVTIPTQTNLYRPSSRQIKTQQQQQLLCEQYDLTDNITVKKLDTIANQKEKLSPRTSSHLPEINQSINNDVSITEEKTDESNSNNTKKKFVLTREKPLVKLPPPAKKLGDPLKSPKTLYIEHNSSTELSRESNRHSPDYLQYAHDMCPQQPHHQRFDPSSVTAHSFVSNTNTNNPSDLSLSSSSRQRTLRNISLRQQFNNRSPMKNNSPSNRRSASLRHLMDDASSNEYIIKNGMATLNRSSEQTPEELHHTTAQHDYNTTNSHPITVFPPTVVPLQQQNRTSSSTLRRTYVIHFNSKNCIPQQQQQLTSLNDLQNLSTRQLLKSHLHESTEERFQNLLTVGRPSYVPSTDEQQRANDLVKSNYSSRQSKWNSTEKHNSNFRNKGLELHTDAVVV</sequence>
<proteinExistence type="predicted"/>
<feature type="compositionally biased region" description="Low complexity" evidence="1">
    <location>
        <begin position="429"/>
        <end position="452"/>
    </location>
</feature>
<evidence type="ECO:0000313" key="4">
    <source>
        <dbReference type="Proteomes" id="UP000663829"/>
    </source>
</evidence>
<feature type="compositionally biased region" description="Basic and acidic residues" evidence="1">
    <location>
        <begin position="634"/>
        <end position="645"/>
    </location>
</feature>
<dbReference type="OrthoDB" id="10026083at2759"/>
<feature type="compositionally biased region" description="Polar residues" evidence="1">
    <location>
        <begin position="454"/>
        <end position="475"/>
    </location>
</feature>
<accession>A0A813P3I0</accession>
<gene>
    <name evidence="2" type="ORF">GPM918_LOCUS641</name>
    <name evidence="3" type="ORF">SRO942_LOCUS642</name>
</gene>
<keyword evidence="4" id="KW-1185">Reference proteome</keyword>
<organism evidence="2 4">
    <name type="scientific">Didymodactylos carnosus</name>
    <dbReference type="NCBI Taxonomy" id="1234261"/>
    <lineage>
        <taxon>Eukaryota</taxon>
        <taxon>Metazoa</taxon>
        <taxon>Spiralia</taxon>
        <taxon>Gnathifera</taxon>
        <taxon>Rotifera</taxon>
        <taxon>Eurotatoria</taxon>
        <taxon>Bdelloidea</taxon>
        <taxon>Philodinida</taxon>
        <taxon>Philodinidae</taxon>
        <taxon>Didymodactylos</taxon>
    </lineage>
</organism>
<feature type="region of interest" description="Disordered" evidence="1">
    <location>
        <begin position="606"/>
        <end position="645"/>
    </location>
</feature>
<dbReference type="EMBL" id="CAJNOQ010000052">
    <property type="protein sequence ID" value="CAF0747679.1"/>
    <property type="molecule type" value="Genomic_DNA"/>
</dbReference>
<feature type="region of interest" description="Disordered" evidence="1">
    <location>
        <begin position="358"/>
        <end position="378"/>
    </location>
</feature>
<feature type="region of interest" description="Disordered" evidence="1">
    <location>
        <begin position="410"/>
        <end position="475"/>
    </location>
</feature>
<comment type="caution">
    <text evidence="2">The sequence shown here is derived from an EMBL/GenBank/DDBJ whole genome shotgun (WGS) entry which is preliminary data.</text>
</comment>
<feature type="compositionally biased region" description="Polar residues" evidence="1">
    <location>
        <begin position="621"/>
        <end position="633"/>
    </location>
</feature>
<feature type="compositionally biased region" description="Polar residues" evidence="1">
    <location>
        <begin position="153"/>
        <end position="172"/>
    </location>
</feature>
<feature type="region of interest" description="Disordered" evidence="1">
    <location>
        <begin position="150"/>
        <end position="193"/>
    </location>
</feature>
<evidence type="ECO:0000313" key="3">
    <source>
        <dbReference type="EMBL" id="CAF3526759.1"/>
    </source>
</evidence>
<name>A0A813P3I0_9BILA</name>
<reference evidence="2" key="1">
    <citation type="submission" date="2021-02" db="EMBL/GenBank/DDBJ databases">
        <authorList>
            <person name="Nowell W R."/>
        </authorList>
    </citation>
    <scope>NUCLEOTIDE SEQUENCE</scope>
</reference>